<dbReference type="Proteomes" id="UP000054776">
    <property type="component" value="Unassembled WGS sequence"/>
</dbReference>
<dbReference type="InParanoid" id="A0A0V1AM64"/>
<organism evidence="1 2">
    <name type="scientific">Trichinella spiralis</name>
    <name type="common">Trichina worm</name>
    <dbReference type="NCBI Taxonomy" id="6334"/>
    <lineage>
        <taxon>Eukaryota</taxon>
        <taxon>Metazoa</taxon>
        <taxon>Ecdysozoa</taxon>
        <taxon>Nematoda</taxon>
        <taxon>Enoplea</taxon>
        <taxon>Dorylaimia</taxon>
        <taxon>Trichinellida</taxon>
        <taxon>Trichinellidae</taxon>
        <taxon>Trichinella</taxon>
    </lineage>
</organism>
<evidence type="ECO:0000313" key="2">
    <source>
        <dbReference type="Proteomes" id="UP000054776"/>
    </source>
</evidence>
<dbReference type="EMBL" id="JYDH01000665">
    <property type="protein sequence ID" value="KRY25922.1"/>
    <property type="molecule type" value="Genomic_DNA"/>
</dbReference>
<gene>
    <name evidence="1" type="ORF">T01_4970</name>
</gene>
<protein>
    <submittedName>
        <fullName evidence="1">Uncharacterized protein</fullName>
    </submittedName>
</protein>
<comment type="caution">
    <text evidence="1">The sequence shown here is derived from an EMBL/GenBank/DDBJ whole genome shotgun (WGS) entry which is preliminary data.</text>
</comment>
<keyword evidence="2" id="KW-1185">Reference proteome</keyword>
<accession>A0A0V1AM64</accession>
<dbReference type="AlphaFoldDB" id="A0A0V1AM64"/>
<reference evidence="1 2" key="1">
    <citation type="submission" date="2015-01" db="EMBL/GenBank/DDBJ databases">
        <title>Evolution of Trichinella species and genotypes.</title>
        <authorList>
            <person name="Korhonen P.K."/>
            <person name="Edoardo P."/>
            <person name="Giuseppe L.R."/>
            <person name="Gasser R.B."/>
        </authorList>
    </citation>
    <scope>NUCLEOTIDE SEQUENCE [LARGE SCALE GENOMIC DNA]</scope>
    <source>
        <strain evidence="1">ISS3</strain>
    </source>
</reference>
<proteinExistence type="predicted"/>
<name>A0A0V1AM64_TRISP</name>
<evidence type="ECO:0000313" key="1">
    <source>
        <dbReference type="EMBL" id="KRY25922.1"/>
    </source>
</evidence>
<sequence length="48" mass="5606">MVSNVTLFYCAYVRPKNCAILHFEDLKFERKIKQIVIAAVSYSTFAYI</sequence>